<proteinExistence type="predicted"/>
<sequence length="67" mass="7517">MVMKTKKGRGMGCCGLVSLNDHRIILTVSSKLCQGMVCMHLHEALGRLVKVGFDRVVMMWDVKQLVQ</sequence>
<dbReference type="Proteomes" id="UP000031036">
    <property type="component" value="Unassembled WGS sequence"/>
</dbReference>
<evidence type="ECO:0000313" key="2">
    <source>
        <dbReference type="Proteomes" id="UP000031036"/>
    </source>
</evidence>
<dbReference type="AlphaFoldDB" id="A0A0B2VRV2"/>
<keyword evidence="2" id="KW-1185">Reference proteome</keyword>
<dbReference type="EMBL" id="JPKZ01001140">
    <property type="protein sequence ID" value="KHN83730.1"/>
    <property type="molecule type" value="Genomic_DNA"/>
</dbReference>
<accession>A0A0B2VRV2</accession>
<reference evidence="1 2" key="1">
    <citation type="submission" date="2014-11" db="EMBL/GenBank/DDBJ databases">
        <title>Genetic blueprint of the zoonotic pathogen Toxocara canis.</title>
        <authorList>
            <person name="Zhu X.-Q."/>
            <person name="Korhonen P.K."/>
            <person name="Cai H."/>
            <person name="Young N.D."/>
            <person name="Nejsum P."/>
            <person name="von Samson-Himmelstjerna G."/>
            <person name="Boag P.R."/>
            <person name="Tan P."/>
            <person name="Li Q."/>
            <person name="Min J."/>
            <person name="Yang Y."/>
            <person name="Wang X."/>
            <person name="Fang X."/>
            <person name="Hall R.S."/>
            <person name="Hofmann A."/>
            <person name="Sternberg P.W."/>
            <person name="Jex A.R."/>
            <person name="Gasser R.B."/>
        </authorList>
    </citation>
    <scope>NUCLEOTIDE SEQUENCE [LARGE SCALE GENOMIC DNA]</scope>
    <source>
        <strain evidence="1">PN_DK_2014</strain>
    </source>
</reference>
<protein>
    <submittedName>
        <fullName evidence="1">Uncharacterized protein</fullName>
    </submittedName>
</protein>
<organism evidence="1 2">
    <name type="scientific">Toxocara canis</name>
    <name type="common">Canine roundworm</name>
    <dbReference type="NCBI Taxonomy" id="6265"/>
    <lineage>
        <taxon>Eukaryota</taxon>
        <taxon>Metazoa</taxon>
        <taxon>Ecdysozoa</taxon>
        <taxon>Nematoda</taxon>
        <taxon>Chromadorea</taxon>
        <taxon>Rhabditida</taxon>
        <taxon>Spirurina</taxon>
        <taxon>Ascaridomorpha</taxon>
        <taxon>Ascaridoidea</taxon>
        <taxon>Toxocaridae</taxon>
        <taxon>Toxocara</taxon>
    </lineage>
</organism>
<evidence type="ECO:0000313" key="1">
    <source>
        <dbReference type="EMBL" id="KHN83730.1"/>
    </source>
</evidence>
<name>A0A0B2VRV2_TOXCA</name>
<comment type="caution">
    <text evidence="1">The sequence shown here is derived from an EMBL/GenBank/DDBJ whole genome shotgun (WGS) entry which is preliminary data.</text>
</comment>
<gene>
    <name evidence="1" type="ORF">Tcan_12272</name>
</gene>